<evidence type="ECO:0000256" key="8">
    <source>
        <dbReference type="RuleBase" id="RU363032"/>
    </source>
</evidence>
<evidence type="ECO:0000313" key="11">
    <source>
        <dbReference type="Proteomes" id="UP000327011"/>
    </source>
</evidence>
<gene>
    <name evidence="10" type="ORF">F5972_15245</name>
</gene>
<dbReference type="PROSITE" id="PS50928">
    <property type="entry name" value="ABC_TM1"/>
    <property type="match status" value="1"/>
</dbReference>
<protein>
    <submittedName>
        <fullName evidence="10">ABC transporter permease</fullName>
    </submittedName>
</protein>
<keyword evidence="5 8" id="KW-0812">Transmembrane</keyword>
<feature type="transmembrane region" description="Helical" evidence="8">
    <location>
        <begin position="231"/>
        <end position="256"/>
    </location>
</feature>
<evidence type="ECO:0000256" key="3">
    <source>
        <dbReference type="ARBA" id="ARBA00022475"/>
    </source>
</evidence>
<dbReference type="InterPro" id="IPR035906">
    <property type="entry name" value="MetI-like_sf"/>
</dbReference>
<feature type="domain" description="ABC transmembrane type-1" evidence="9">
    <location>
        <begin position="61"/>
        <end position="249"/>
    </location>
</feature>
<dbReference type="Proteomes" id="UP000327011">
    <property type="component" value="Unassembled WGS sequence"/>
</dbReference>
<evidence type="ECO:0000256" key="5">
    <source>
        <dbReference type="ARBA" id="ARBA00022692"/>
    </source>
</evidence>
<dbReference type="PANTHER" id="PTHR43357">
    <property type="entry name" value="INNER MEMBRANE ABC TRANSPORTER PERMEASE PROTEIN YDCV"/>
    <property type="match status" value="1"/>
</dbReference>
<reference evidence="10 11" key="1">
    <citation type="submission" date="2019-09" db="EMBL/GenBank/DDBJ databases">
        <title>Screening of Novel Bioactive Compounds from Soil-Associated.</title>
        <authorList>
            <person name="Gong X."/>
        </authorList>
    </citation>
    <scope>NUCLEOTIDE SEQUENCE [LARGE SCALE GENOMIC DNA]</scope>
    <source>
        <strain evidence="10 11">Gxj-6</strain>
    </source>
</reference>
<dbReference type="AlphaFoldDB" id="A0A5J5K1G4"/>
<dbReference type="EMBL" id="VYTZ01000005">
    <property type="protein sequence ID" value="KAA9378239.1"/>
    <property type="molecule type" value="Genomic_DNA"/>
</dbReference>
<keyword evidence="2 8" id="KW-0813">Transport</keyword>
<proteinExistence type="inferred from homology"/>
<accession>A0A5J5K1G4</accession>
<feature type="transmembrane region" description="Helical" evidence="8">
    <location>
        <begin position="129"/>
        <end position="152"/>
    </location>
</feature>
<dbReference type="CDD" id="cd06261">
    <property type="entry name" value="TM_PBP2"/>
    <property type="match status" value="1"/>
</dbReference>
<keyword evidence="4" id="KW-0997">Cell inner membrane</keyword>
<keyword evidence="11" id="KW-1185">Reference proteome</keyword>
<organism evidence="10 11">
    <name type="scientific">Microbispora cellulosiformans</name>
    <dbReference type="NCBI Taxonomy" id="2614688"/>
    <lineage>
        <taxon>Bacteria</taxon>
        <taxon>Bacillati</taxon>
        <taxon>Actinomycetota</taxon>
        <taxon>Actinomycetes</taxon>
        <taxon>Streptosporangiales</taxon>
        <taxon>Streptosporangiaceae</taxon>
        <taxon>Microbispora</taxon>
    </lineage>
</organism>
<dbReference type="SUPFAM" id="SSF161098">
    <property type="entry name" value="MetI-like"/>
    <property type="match status" value="1"/>
</dbReference>
<evidence type="ECO:0000256" key="7">
    <source>
        <dbReference type="ARBA" id="ARBA00023136"/>
    </source>
</evidence>
<sequence length="263" mass="27426">MRAGLGVRLFACLIALLFVTPTLIVAATSVTSGSMVTFPPKGFSLRWFQEVLTDPEWLTALGNSAQVGLLAAVLAMAAGTSLAFAAARSRFLPPALVTGLAVLPMTVPLVVAGIGFYLVYIRVGLSGNVLSLGIAHAVLGLPFVFVNVLAALTGVDRRVEEAARVSGATEAVTLLRITLPLVAPAALVGGVLAFVSSWDEVVVALFLNTPQFRTLPVVMWSQVRSGVEPSISAVATLITLVSLLMAALVLVGPAVVKKVRRRT</sequence>
<dbReference type="InterPro" id="IPR000515">
    <property type="entry name" value="MetI-like"/>
</dbReference>
<keyword evidence="7 8" id="KW-0472">Membrane</keyword>
<dbReference type="RefSeq" id="WP_150934151.1">
    <property type="nucleotide sequence ID" value="NZ_VYTZ01000005.1"/>
</dbReference>
<dbReference type="Pfam" id="PF00528">
    <property type="entry name" value="BPD_transp_1"/>
    <property type="match status" value="1"/>
</dbReference>
<dbReference type="GO" id="GO:0005886">
    <property type="term" value="C:plasma membrane"/>
    <property type="evidence" value="ECO:0007669"/>
    <property type="project" value="UniProtKB-SubCell"/>
</dbReference>
<evidence type="ECO:0000256" key="4">
    <source>
        <dbReference type="ARBA" id="ARBA00022519"/>
    </source>
</evidence>
<dbReference type="Gene3D" id="1.10.3720.10">
    <property type="entry name" value="MetI-like"/>
    <property type="match status" value="1"/>
</dbReference>
<comment type="caution">
    <text evidence="10">The sequence shown here is derived from an EMBL/GenBank/DDBJ whole genome shotgun (WGS) entry which is preliminary data.</text>
</comment>
<keyword evidence="6 8" id="KW-1133">Transmembrane helix</keyword>
<comment type="subcellular location">
    <subcellularLocation>
        <location evidence="1">Cell inner membrane</location>
        <topology evidence="1">Multi-pass membrane protein</topology>
    </subcellularLocation>
    <subcellularLocation>
        <location evidence="8">Cell membrane</location>
        <topology evidence="8">Multi-pass membrane protein</topology>
    </subcellularLocation>
</comment>
<feature type="transmembrane region" description="Helical" evidence="8">
    <location>
        <begin position="173"/>
        <end position="195"/>
    </location>
</feature>
<evidence type="ECO:0000313" key="10">
    <source>
        <dbReference type="EMBL" id="KAA9378239.1"/>
    </source>
</evidence>
<evidence type="ECO:0000256" key="1">
    <source>
        <dbReference type="ARBA" id="ARBA00004429"/>
    </source>
</evidence>
<evidence type="ECO:0000259" key="9">
    <source>
        <dbReference type="PROSITE" id="PS50928"/>
    </source>
</evidence>
<dbReference type="GO" id="GO:0055085">
    <property type="term" value="P:transmembrane transport"/>
    <property type="evidence" value="ECO:0007669"/>
    <property type="project" value="InterPro"/>
</dbReference>
<feature type="transmembrane region" description="Helical" evidence="8">
    <location>
        <begin position="67"/>
        <end position="87"/>
    </location>
</feature>
<dbReference type="PANTHER" id="PTHR43357:SF4">
    <property type="entry name" value="INNER MEMBRANE ABC TRANSPORTER PERMEASE PROTEIN YDCV"/>
    <property type="match status" value="1"/>
</dbReference>
<feature type="transmembrane region" description="Helical" evidence="8">
    <location>
        <begin position="99"/>
        <end position="123"/>
    </location>
</feature>
<keyword evidence="3" id="KW-1003">Cell membrane</keyword>
<comment type="similarity">
    <text evidence="8">Belongs to the binding-protein-dependent transport system permease family.</text>
</comment>
<evidence type="ECO:0000256" key="2">
    <source>
        <dbReference type="ARBA" id="ARBA00022448"/>
    </source>
</evidence>
<evidence type="ECO:0000256" key="6">
    <source>
        <dbReference type="ARBA" id="ARBA00022989"/>
    </source>
</evidence>
<name>A0A5J5K1G4_9ACTN</name>